<dbReference type="PROSITE" id="PS00674">
    <property type="entry name" value="AAA"/>
    <property type="match status" value="1"/>
</dbReference>
<dbReference type="Proteomes" id="UP000003688">
    <property type="component" value="Unassembled WGS sequence"/>
</dbReference>
<evidence type="ECO:0000256" key="1">
    <source>
        <dbReference type="ARBA" id="ARBA00022741"/>
    </source>
</evidence>
<protein>
    <submittedName>
        <fullName evidence="7">AAA ATPase central domain protein</fullName>
    </submittedName>
</protein>
<accession>B9XEJ1</accession>
<dbReference type="SUPFAM" id="SSF52540">
    <property type="entry name" value="P-loop containing nucleoside triphosphate hydrolases"/>
    <property type="match status" value="1"/>
</dbReference>
<organism evidence="7 8">
    <name type="scientific">Pedosphaera parvula (strain Ellin514)</name>
    <dbReference type="NCBI Taxonomy" id="320771"/>
    <lineage>
        <taxon>Bacteria</taxon>
        <taxon>Pseudomonadati</taxon>
        <taxon>Verrucomicrobiota</taxon>
        <taxon>Pedosphaerae</taxon>
        <taxon>Pedosphaerales</taxon>
        <taxon>Pedosphaeraceae</taxon>
        <taxon>Pedosphaera</taxon>
    </lineage>
</organism>
<dbReference type="FunFam" id="3.40.50.300:FF:001025">
    <property type="entry name" value="ATPase family, AAA domain-containing 2B"/>
    <property type="match status" value="1"/>
</dbReference>
<dbReference type="SMART" id="SM00382">
    <property type="entry name" value="AAA"/>
    <property type="match status" value="1"/>
</dbReference>
<keyword evidence="8" id="KW-1185">Reference proteome</keyword>
<dbReference type="PANTHER" id="PTHR23077:SF144">
    <property type="entry name" value="PROTEASOME-ASSOCIATED ATPASE"/>
    <property type="match status" value="1"/>
</dbReference>
<evidence type="ECO:0000256" key="5">
    <source>
        <dbReference type="SAM" id="MobiDB-lite"/>
    </source>
</evidence>
<evidence type="ECO:0000256" key="2">
    <source>
        <dbReference type="ARBA" id="ARBA00022840"/>
    </source>
</evidence>
<reference evidence="7 8" key="1">
    <citation type="journal article" date="2011" name="J. Bacteriol.">
        <title>Genome sequence of 'Pedosphaera parvula' Ellin514, an aerobic Verrucomicrobial isolate from pasture soil.</title>
        <authorList>
            <person name="Kant R."/>
            <person name="van Passel M.W."/>
            <person name="Sangwan P."/>
            <person name="Palva A."/>
            <person name="Lucas S."/>
            <person name="Copeland A."/>
            <person name="Lapidus A."/>
            <person name="Glavina Del Rio T."/>
            <person name="Dalin E."/>
            <person name="Tice H."/>
            <person name="Bruce D."/>
            <person name="Goodwin L."/>
            <person name="Pitluck S."/>
            <person name="Chertkov O."/>
            <person name="Larimer F.W."/>
            <person name="Land M.L."/>
            <person name="Hauser L."/>
            <person name="Brettin T.S."/>
            <person name="Detter J.C."/>
            <person name="Han S."/>
            <person name="de Vos W.M."/>
            <person name="Janssen P.H."/>
            <person name="Smidt H."/>
        </authorList>
    </citation>
    <scope>NUCLEOTIDE SEQUENCE [LARGE SCALE GENOMIC DNA]</scope>
    <source>
        <strain evidence="7 8">Ellin514</strain>
    </source>
</reference>
<comment type="similarity">
    <text evidence="4">Belongs to the AAA ATPase family.</text>
</comment>
<evidence type="ECO:0000313" key="7">
    <source>
        <dbReference type="EMBL" id="EEF61705.1"/>
    </source>
</evidence>
<dbReference type="PANTHER" id="PTHR23077">
    <property type="entry name" value="AAA-FAMILY ATPASE"/>
    <property type="match status" value="1"/>
</dbReference>
<dbReference type="Gene3D" id="1.10.8.60">
    <property type="match status" value="1"/>
</dbReference>
<keyword evidence="2 4" id="KW-0067">ATP-binding</keyword>
<keyword evidence="1 4" id="KW-0547">Nucleotide-binding</keyword>
<dbReference type="Pfam" id="PF00004">
    <property type="entry name" value="AAA"/>
    <property type="match status" value="1"/>
</dbReference>
<evidence type="ECO:0000256" key="3">
    <source>
        <dbReference type="ARBA" id="ARBA00023054"/>
    </source>
</evidence>
<feature type="domain" description="AAA+ ATPase" evidence="6">
    <location>
        <begin position="263"/>
        <end position="416"/>
    </location>
</feature>
<dbReference type="GO" id="GO:0016887">
    <property type="term" value="F:ATP hydrolysis activity"/>
    <property type="evidence" value="ECO:0007669"/>
    <property type="project" value="InterPro"/>
</dbReference>
<dbReference type="STRING" id="320771.Cflav_PD4745"/>
<dbReference type="AlphaFoldDB" id="B9XEJ1"/>
<dbReference type="EMBL" id="ABOX02000008">
    <property type="protein sequence ID" value="EEF61705.1"/>
    <property type="molecule type" value="Genomic_DNA"/>
</dbReference>
<dbReference type="InterPro" id="IPR032501">
    <property type="entry name" value="Prot_ATP_ID_OB_2nd"/>
</dbReference>
<dbReference type="InterPro" id="IPR050168">
    <property type="entry name" value="AAA_ATPase_domain"/>
</dbReference>
<name>B9XEJ1_PEDPL</name>
<proteinExistence type="inferred from homology"/>
<feature type="region of interest" description="Disordered" evidence="5">
    <location>
        <begin position="1"/>
        <end position="25"/>
    </location>
</feature>
<dbReference type="Gene3D" id="2.40.50.140">
    <property type="entry name" value="Nucleic acid-binding proteins"/>
    <property type="match status" value="1"/>
</dbReference>
<dbReference type="Gene3D" id="3.40.50.300">
    <property type="entry name" value="P-loop containing nucleotide triphosphate hydrolases"/>
    <property type="match status" value="1"/>
</dbReference>
<dbReference type="GO" id="GO:0005524">
    <property type="term" value="F:ATP binding"/>
    <property type="evidence" value="ECO:0007669"/>
    <property type="project" value="UniProtKB-KW"/>
</dbReference>
<dbReference type="InterPro" id="IPR012340">
    <property type="entry name" value="NA-bd_OB-fold"/>
</dbReference>
<dbReference type="InterPro" id="IPR003959">
    <property type="entry name" value="ATPase_AAA_core"/>
</dbReference>
<dbReference type="InterPro" id="IPR041626">
    <property type="entry name" value="Prot_ATP_ID_OB_N"/>
</dbReference>
<gene>
    <name evidence="7" type="ORF">Cflav_PD4745</name>
</gene>
<evidence type="ECO:0000259" key="6">
    <source>
        <dbReference type="SMART" id="SM00382"/>
    </source>
</evidence>
<keyword evidence="3" id="KW-0175">Coiled coil</keyword>
<dbReference type="InterPro" id="IPR003593">
    <property type="entry name" value="AAA+_ATPase"/>
</dbReference>
<dbReference type="InterPro" id="IPR003960">
    <property type="entry name" value="ATPase_AAA_CS"/>
</dbReference>
<evidence type="ECO:0000256" key="4">
    <source>
        <dbReference type="RuleBase" id="RU003651"/>
    </source>
</evidence>
<dbReference type="Pfam" id="PF17758">
    <property type="entry name" value="Prot_ATP_ID_OB_N"/>
    <property type="match status" value="1"/>
</dbReference>
<sequence>MGEPKKKMPAPKVENTPADPSPLGQMLSHEELESLSALQLVDVIAGKLPPRHSSLMDLIYLRDRVAAIEEMNDQARQAIEKLDEIVEKLRSPAFRIGTFLMPVDDDKAHVCLGGTDYVCRVDPKIPLNSLQMGQRVLCNEAFAVVQGLGFDKNGPIVRIDELLSDGRLRIGQEAGLTSLVLLRSALLVKEKLKPGMEVRLDVNQRVALEVIGMGKRIERSLETVTELPWSSIGGQAEAVQSIRDTIELPFLHRDLFKRFQHTVPKGFLLHGPPGCGKTLLGKATAYNLRQQLKAETGVDHPEFFLHVKGPEILNMWVGESERQVRDLFIQCRERARDGALAFLFIDEAESILGTRRSGRYNSILSTLVPMFCTEMDGLEPLQNVVVILASNRADLIDPAILRPGRIDRKIRVKRPDQTGAQAIYEIYLKESLPLAEPRAQLARAVTEAHYAHIPENQFLEIVFRSGKKDFLYRGDMASGAIIAAIVERAKGYAIKRAIETKQETFLTREDLLLAMNREYEENDLFPPTDVTEDWLKLTDFDPENVIKLSPVRPVKKDTHTSGVI</sequence>
<comment type="caution">
    <text evidence="7">The sequence shown here is derived from an EMBL/GenBank/DDBJ whole genome shotgun (WGS) entry which is preliminary data.</text>
</comment>
<dbReference type="Pfam" id="PF16450">
    <property type="entry name" value="Prot_ATP_ID_OB_C"/>
    <property type="match status" value="1"/>
</dbReference>
<dbReference type="InterPro" id="IPR027417">
    <property type="entry name" value="P-loop_NTPase"/>
</dbReference>
<evidence type="ECO:0000313" key="8">
    <source>
        <dbReference type="Proteomes" id="UP000003688"/>
    </source>
</evidence>